<evidence type="ECO:0000313" key="1">
    <source>
        <dbReference type="Proteomes" id="UP000887580"/>
    </source>
</evidence>
<organism evidence="1 2">
    <name type="scientific">Panagrolaimus sp. PS1159</name>
    <dbReference type="NCBI Taxonomy" id="55785"/>
    <lineage>
        <taxon>Eukaryota</taxon>
        <taxon>Metazoa</taxon>
        <taxon>Ecdysozoa</taxon>
        <taxon>Nematoda</taxon>
        <taxon>Chromadorea</taxon>
        <taxon>Rhabditida</taxon>
        <taxon>Tylenchina</taxon>
        <taxon>Panagrolaimomorpha</taxon>
        <taxon>Panagrolaimoidea</taxon>
        <taxon>Panagrolaimidae</taxon>
        <taxon>Panagrolaimus</taxon>
    </lineage>
</organism>
<dbReference type="Proteomes" id="UP000887580">
    <property type="component" value="Unplaced"/>
</dbReference>
<proteinExistence type="predicted"/>
<name>A0AC35GK54_9BILA</name>
<evidence type="ECO:0000313" key="2">
    <source>
        <dbReference type="WBParaSite" id="PS1159_v2.g5733.t1"/>
    </source>
</evidence>
<reference evidence="2" key="1">
    <citation type="submission" date="2022-11" db="UniProtKB">
        <authorList>
            <consortium name="WormBaseParasite"/>
        </authorList>
    </citation>
    <scope>IDENTIFICATION</scope>
</reference>
<accession>A0AC35GK54</accession>
<protein>
    <submittedName>
        <fullName evidence="2">HhH-GPD domain-containing protein</fullName>
    </submittedName>
</protein>
<sequence>MDEEIQNFYDFPSIEQMAIGLNEMEKVLREKGFGYRAKYIAKTVETLSKIDGGFEKWEKKLKEMEYADAKVEIQKLDGVGPKVADCICLMALNQHHVVPVDTHVFQITALHYLPELKKSKNVTDVIYRRITEFYAERFGSHAGWAHSVLFSTRLKRFKSKEKLQEEDTVEIKKKK</sequence>
<dbReference type="WBParaSite" id="PS1159_v2.g5733.t1">
    <property type="protein sequence ID" value="PS1159_v2.g5733.t1"/>
    <property type="gene ID" value="PS1159_v2.g5733"/>
</dbReference>